<comment type="caution">
    <text evidence="1">The sequence shown here is derived from an EMBL/GenBank/DDBJ whole genome shotgun (WGS) entry which is preliminary data.</text>
</comment>
<reference evidence="1 2" key="1">
    <citation type="submission" date="2021-06" db="EMBL/GenBank/DDBJ databases">
        <authorList>
            <person name="Palmer J.M."/>
        </authorList>
    </citation>
    <scope>NUCLEOTIDE SEQUENCE [LARGE SCALE GENOMIC DNA]</scope>
    <source>
        <strain evidence="1 2">GA_2019</strain>
        <tissue evidence="1">Muscle</tissue>
    </source>
</reference>
<sequence length="51" mass="5444">LVNGLRSVVGKNGNYAATETTAGWSLHKLWVSGHAAAPNHFPPLPPQSRHT</sequence>
<proteinExistence type="predicted"/>
<dbReference type="EMBL" id="JAHRIO010050067">
    <property type="protein sequence ID" value="MEQ2173918.1"/>
    <property type="molecule type" value="Genomic_DNA"/>
</dbReference>
<accession>A0ABV0NR82</accession>
<organism evidence="1 2">
    <name type="scientific">Goodea atripinnis</name>
    <dbReference type="NCBI Taxonomy" id="208336"/>
    <lineage>
        <taxon>Eukaryota</taxon>
        <taxon>Metazoa</taxon>
        <taxon>Chordata</taxon>
        <taxon>Craniata</taxon>
        <taxon>Vertebrata</taxon>
        <taxon>Euteleostomi</taxon>
        <taxon>Actinopterygii</taxon>
        <taxon>Neopterygii</taxon>
        <taxon>Teleostei</taxon>
        <taxon>Neoteleostei</taxon>
        <taxon>Acanthomorphata</taxon>
        <taxon>Ovalentaria</taxon>
        <taxon>Atherinomorphae</taxon>
        <taxon>Cyprinodontiformes</taxon>
        <taxon>Goodeidae</taxon>
        <taxon>Goodea</taxon>
    </lineage>
</organism>
<feature type="non-terminal residue" evidence="1">
    <location>
        <position position="51"/>
    </location>
</feature>
<evidence type="ECO:0000313" key="2">
    <source>
        <dbReference type="Proteomes" id="UP001476798"/>
    </source>
</evidence>
<keyword evidence="2" id="KW-1185">Reference proteome</keyword>
<feature type="non-terminal residue" evidence="1">
    <location>
        <position position="1"/>
    </location>
</feature>
<evidence type="ECO:0000313" key="1">
    <source>
        <dbReference type="EMBL" id="MEQ2173918.1"/>
    </source>
</evidence>
<gene>
    <name evidence="1" type="ORF">GOODEAATRI_002567</name>
</gene>
<name>A0ABV0NR82_9TELE</name>
<protein>
    <submittedName>
        <fullName evidence="1">Uncharacterized protein</fullName>
    </submittedName>
</protein>
<dbReference type="Proteomes" id="UP001476798">
    <property type="component" value="Unassembled WGS sequence"/>
</dbReference>